<feature type="transmembrane region" description="Helical" evidence="4">
    <location>
        <begin position="1141"/>
        <end position="1162"/>
    </location>
</feature>
<feature type="compositionally biased region" description="Basic and acidic residues" evidence="3">
    <location>
        <begin position="1"/>
        <end position="16"/>
    </location>
</feature>
<dbReference type="SUPFAM" id="SSF52151">
    <property type="entry name" value="FabD/lysophospholipase-like"/>
    <property type="match status" value="1"/>
</dbReference>
<gene>
    <name evidence="6" type="ORF">GCM10022200_30620</name>
</gene>
<evidence type="ECO:0000256" key="2">
    <source>
        <dbReference type="PROSITE-ProRule" id="PRU01161"/>
    </source>
</evidence>
<feature type="transmembrane region" description="Helical" evidence="4">
    <location>
        <begin position="1110"/>
        <end position="1135"/>
    </location>
</feature>
<feature type="transmembrane region" description="Helical" evidence="4">
    <location>
        <begin position="1000"/>
        <end position="1018"/>
    </location>
</feature>
<reference evidence="7" key="1">
    <citation type="journal article" date="2019" name="Int. J. Syst. Evol. Microbiol.">
        <title>The Global Catalogue of Microorganisms (GCM) 10K type strain sequencing project: providing services to taxonomists for standard genome sequencing and annotation.</title>
        <authorList>
            <consortium name="The Broad Institute Genomics Platform"/>
            <consortium name="The Broad Institute Genome Sequencing Center for Infectious Disease"/>
            <person name="Wu L."/>
            <person name="Ma J."/>
        </authorList>
    </citation>
    <scope>NUCLEOTIDE SEQUENCE [LARGE SCALE GENOMIC DNA]</scope>
    <source>
        <strain evidence="7">JCM 16544</strain>
    </source>
</reference>
<keyword evidence="4" id="KW-1133">Transmembrane helix</keyword>
<keyword evidence="1 2" id="KW-0443">Lipid metabolism</keyword>
<feature type="transmembrane region" description="Helical" evidence="4">
    <location>
        <begin position="1044"/>
        <end position="1064"/>
    </location>
</feature>
<dbReference type="PROSITE" id="PS51635">
    <property type="entry name" value="PNPLA"/>
    <property type="match status" value="1"/>
</dbReference>
<dbReference type="Pfam" id="PF11856">
    <property type="entry name" value="DUF3376"/>
    <property type="match status" value="1"/>
</dbReference>
<evidence type="ECO:0000313" key="7">
    <source>
        <dbReference type="Proteomes" id="UP001501697"/>
    </source>
</evidence>
<dbReference type="EMBL" id="BAAAYU010000005">
    <property type="protein sequence ID" value="GAA3644406.1"/>
    <property type="molecule type" value="Genomic_DNA"/>
</dbReference>
<evidence type="ECO:0000256" key="3">
    <source>
        <dbReference type="SAM" id="MobiDB-lite"/>
    </source>
</evidence>
<dbReference type="Proteomes" id="UP001501697">
    <property type="component" value="Unassembled WGS sequence"/>
</dbReference>
<feature type="active site" description="Nucleophile" evidence="2">
    <location>
        <position position="170"/>
    </location>
</feature>
<keyword evidence="2" id="KW-0378">Hydrolase</keyword>
<feature type="transmembrane region" description="Helical" evidence="4">
    <location>
        <begin position="967"/>
        <end position="988"/>
    </location>
</feature>
<accession>A0ABP7AZL8</accession>
<feature type="active site" description="Proton acceptor" evidence="2">
    <location>
        <position position="389"/>
    </location>
</feature>
<proteinExistence type="predicted"/>
<organism evidence="6 7">
    <name type="scientific">Microbacterium awajiense</name>
    <dbReference type="NCBI Taxonomy" id="415214"/>
    <lineage>
        <taxon>Bacteria</taxon>
        <taxon>Bacillati</taxon>
        <taxon>Actinomycetota</taxon>
        <taxon>Actinomycetes</taxon>
        <taxon>Micrococcales</taxon>
        <taxon>Microbacteriaceae</taxon>
        <taxon>Microbacterium</taxon>
    </lineage>
</organism>
<feature type="domain" description="PNPLA" evidence="5">
    <location>
        <begin position="91"/>
        <end position="402"/>
    </location>
</feature>
<feature type="transmembrane region" description="Helical" evidence="4">
    <location>
        <begin position="1070"/>
        <end position="1089"/>
    </location>
</feature>
<feature type="transmembrane region" description="Helical" evidence="4">
    <location>
        <begin position="1196"/>
        <end position="1213"/>
    </location>
</feature>
<feature type="region of interest" description="Disordered" evidence="3">
    <location>
        <begin position="1"/>
        <end position="32"/>
    </location>
</feature>
<dbReference type="Gene3D" id="3.40.1090.10">
    <property type="entry name" value="Cytosolic phospholipase A2 catalytic domain"/>
    <property type="match status" value="1"/>
</dbReference>
<name>A0ABP7AZL8_9MICO</name>
<keyword evidence="7" id="KW-1185">Reference proteome</keyword>
<feature type="short sequence motif" description="DGA/G" evidence="2">
    <location>
        <begin position="389"/>
        <end position="391"/>
    </location>
</feature>
<keyword evidence="2" id="KW-0442">Lipid degradation</keyword>
<evidence type="ECO:0000256" key="1">
    <source>
        <dbReference type="ARBA" id="ARBA00023098"/>
    </source>
</evidence>
<keyword evidence="4" id="KW-0472">Membrane</keyword>
<protein>
    <recommendedName>
        <fullName evidence="5">PNPLA domain-containing protein</fullName>
    </recommendedName>
</protein>
<evidence type="ECO:0000313" key="6">
    <source>
        <dbReference type="EMBL" id="GAA3644406.1"/>
    </source>
</evidence>
<evidence type="ECO:0000256" key="4">
    <source>
        <dbReference type="SAM" id="Phobius"/>
    </source>
</evidence>
<dbReference type="RefSeq" id="WP_344740113.1">
    <property type="nucleotide sequence ID" value="NZ_BAAAYU010000005.1"/>
</dbReference>
<feature type="transmembrane region" description="Helical" evidence="4">
    <location>
        <begin position="1169"/>
        <end position="1190"/>
    </location>
</feature>
<keyword evidence="4" id="KW-0812">Transmembrane</keyword>
<feature type="transmembrane region" description="Helical" evidence="4">
    <location>
        <begin position="938"/>
        <end position="960"/>
    </location>
</feature>
<comment type="caution">
    <text evidence="2">Lacks conserved residue(s) required for the propagation of feature annotation.</text>
</comment>
<dbReference type="InterPro" id="IPR024282">
    <property type="entry name" value="DUF3376"/>
</dbReference>
<evidence type="ECO:0000259" key="5">
    <source>
        <dbReference type="PROSITE" id="PS51635"/>
    </source>
</evidence>
<comment type="caution">
    <text evidence="6">The sequence shown here is derived from an EMBL/GenBank/DDBJ whole genome shotgun (WGS) entry which is preliminary data.</text>
</comment>
<sequence length="1237" mass="130806">MSFQTGDERRPRRVDDAVPEPMVLPDRPRMDIGAEPPPEEFVAYMPIEHGIAKDVPPIDRAVVALGPSRRLADLEDEGWRPAHRRALRLALAMRGGVSLAVWIGGAVAEIDVLRSIRIMRDPQGDEVVVVLRCDDEPLTPGLTARVETYAQLLAGRGADRVDVDILAGASAGGLNSVIYAAAQRAGRPIDDLKDTWRDVGGLAELMHPPGFARVTSLLRGDGYFWPSVRDALVRLHTAERFHPDLVPRHISVDLSATLIDSEDALDPDTREGRGDFHFASLDDGGQVASDGDAEPHGDALAAVTASAAVGNRIPSRDPDSTTPSAHTLDDLDRLAYAARTTSSFPGAFEPATIYSSVGGAELAATPRPNMRFAFGAHRETDDTPYRVIDGGVFDNIPITRALGAVKTRASTTASERMLLYLDPSPALDPGVGVVYEEGRARLSNAVLGAVSRRFRHETEGGELEELDRFVQDVGLATGRWESFATLSRAPWDAAARAERISAYTRYRYSSDVNLLVETLSFPARAQLGWESASRGAWRGIERDAADALRGQALFAYNRRSWGVAAEGSSSVVRGPQGLLDAAQCVLSAVQWLEQATHYAEEPKWSQDQQRDQQAARALAYGVIGVATGMRDEALARVLDAVAASGSSRDSAGLADLVVDTWLEPLDDTSLIDRAWVRLDRAWRSLAPSYARMRTQVETTDPALIADAEQRWSERAGSGSDPGLLAVLWRECPWRGLVEADLGPEDAVGAADLPPLFAATGMPPVVTHATYTRIDGHSGAGALAAASGLEEVVAALREKDRTRRVATALDDPHLTLRRAREHLHSGAEIVPAPVKLAGTRLANFSGFLSSSWRENDWWWGRLDAAAGLDRALGGASGAQVQSAIVSDLRAEHEAAAETGAPRLDGGLDEIGSLDPDYIAGLAGRGVRVLSRALPTPDSALGTAVVRVVAWLLRPVTVLVPAAVDPPRIAFVGGMLLILATALSWPTAAFPTSGAVVWPHDAVILIAAVVALALAARGISSATTRWRRVMSADEDPPDLRSWRASALRSAGVVFAGSAVAVIPLAVAVRMGAWLPAGVWALAVVLGGYLVGRAALRVGAGSGGTRAVRWAPTIAAGLMLLGGVVVGIAGLAGAPWAAVPAAGGVGWSAGWVAGAGAAIGVALLWGWQRAWFTVLAALAAVGLGAASALLVAWLAGPPALAWIAGIVVWGNVLWLAPETGWGAKALDDTPRVRSAGTTRP</sequence>
<dbReference type="Pfam" id="PF01734">
    <property type="entry name" value="Patatin"/>
    <property type="match status" value="1"/>
</dbReference>
<feature type="short sequence motif" description="GXSXG" evidence="2">
    <location>
        <begin position="168"/>
        <end position="172"/>
    </location>
</feature>
<dbReference type="InterPro" id="IPR016035">
    <property type="entry name" value="Acyl_Trfase/lysoPLipase"/>
</dbReference>
<dbReference type="InterPro" id="IPR002641">
    <property type="entry name" value="PNPLA_dom"/>
</dbReference>